<dbReference type="PANTHER" id="PTHR39188">
    <property type="entry name" value="MEMBRANE-ASSOCIATED ZINC METALLOPROTEASE M50B"/>
    <property type="match status" value="1"/>
</dbReference>
<gene>
    <name evidence="15" type="ORF">G4D64_07955</name>
    <name evidence="14" type="ORF">H1Z61_08555</name>
</gene>
<evidence type="ECO:0000256" key="1">
    <source>
        <dbReference type="ARBA" id="ARBA00001947"/>
    </source>
</evidence>
<comment type="cofactor">
    <cofactor evidence="1">
        <name>Zn(2+)</name>
        <dbReference type="ChEBI" id="CHEBI:29105"/>
    </cofactor>
</comment>
<evidence type="ECO:0000256" key="8">
    <source>
        <dbReference type="ARBA" id="ARBA00022833"/>
    </source>
</evidence>
<feature type="transmembrane region" description="Helical" evidence="12">
    <location>
        <begin position="125"/>
        <end position="146"/>
    </location>
</feature>
<reference evidence="15 16" key="1">
    <citation type="submission" date="2020-02" db="EMBL/GenBank/DDBJ databases">
        <title>Bacillus aquiflavi sp. nov., isolated from yellow water of strong flavor Chinese baijiu in Yibin region of China.</title>
        <authorList>
            <person name="Xie J."/>
        </authorList>
    </citation>
    <scope>NUCLEOTIDE SEQUENCE [LARGE SCALE GENOMIC DNA]</scope>
    <source>
        <strain evidence="15 16">3H-10</strain>
    </source>
</reference>
<name>A0A6B3VWR6_9BACI</name>
<evidence type="ECO:0000256" key="4">
    <source>
        <dbReference type="ARBA" id="ARBA00022670"/>
    </source>
</evidence>
<comment type="subcellular location">
    <subcellularLocation>
        <location evidence="2">Membrane</location>
        <topology evidence="2">Multi-pass membrane protein</topology>
    </subcellularLocation>
</comment>
<dbReference type="CDD" id="cd06161">
    <property type="entry name" value="S2P-M50_SpoIVFB"/>
    <property type="match status" value="1"/>
</dbReference>
<keyword evidence="10" id="KW-0482">Metalloprotease</keyword>
<keyword evidence="5 12" id="KW-0812">Transmembrane</keyword>
<evidence type="ECO:0000256" key="12">
    <source>
        <dbReference type="SAM" id="Phobius"/>
    </source>
</evidence>
<evidence type="ECO:0000256" key="6">
    <source>
        <dbReference type="ARBA" id="ARBA00022723"/>
    </source>
</evidence>
<keyword evidence="4" id="KW-0645">Protease</keyword>
<keyword evidence="6" id="KW-0479">Metal-binding</keyword>
<feature type="transmembrane region" description="Helical" evidence="12">
    <location>
        <begin position="158"/>
        <end position="176"/>
    </location>
</feature>
<evidence type="ECO:0000256" key="7">
    <source>
        <dbReference type="ARBA" id="ARBA00022801"/>
    </source>
</evidence>
<dbReference type="Proteomes" id="UP000472971">
    <property type="component" value="Unassembled WGS sequence"/>
</dbReference>
<evidence type="ECO:0000256" key="2">
    <source>
        <dbReference type="ARBA" id="ARBA00004141"/>
    </source>
</evidence>
<feature type="domain" description="Peptidase M50" evidence="13">
    <location>
        <begin position="106"/>
        <end position="170"/>
    </location>
</feature>
<dbReference type="GO" id="GO:0046872">
    <property type="term" value="F:metal ion binding"/>
    <property type="evidence" value="ECO:0007669"/>
    <property type="project" value="UniProtKB-KW"/>
</dbReference>
<feature type="domain" description="Peptidase M50" evidence="13">
    <location>
        <begin position="33"/>
        <end position="98"/>
    </location>
</feature>
<keyword evidence="8" id="KW-0862">Zinc</keyword>
<proteinExistence type="inferred from homology"/>
<evidence type="ECO:0000256" key="11">
    <source>
        <dbReference type="ARBA" id="ARBA00023136"/>
    </source>
</evidence>
<evidence type="ECO:0000256" key="3">
    <source>
        <dbReference type="ARBA" id="ARBA00007931"/>
    </source>
</evidence>
<dbReference type="GO" id="GO:0008237">
    <property type="term" value="F:metallopeptidase activity"/>
    <property type="evidence" value="ECO:0007669"/>
    <property type="project" value="UniProtKB-KW"/>
</dbReference>
<dbReference type="RefSeq" id="WP_163241844.1">
    <property type="nucleotide sequence ID" value="NZ_CP082780.1"/>
</dbReference>
<dbReference type="Proteomes" id="UP000570010">
    <property type="component" value="Unassembled WGS sequence"/>
</dbReference>
<feature type="transmembrane region" description="Helical" evidence="12">
    <location>
        <begin position="95"/>
        <end position="119"/>
    </location>
</feature>
<comment type="similarity">
    <text evidence="3">Belongs to the peptidase M50B family.</text>
</comment>
<dbReference type="AlphaFoldDB" id="A0A6B3VWR6"/>
<evidence type="ECO:0000259" key="13">
    <source>
        <dbReference type="Pfam" id="PF02163"/>
    </source>
</evidence>
<dbReference type="GO" id="GO:0006508">
    <property type="term" value="P:proteolysis"/>
    <property type="evidence" value="ECO:0007669"/>
    <property type="project" value="UniProtKB-KW"/>
</dbReference>
<protein>
    <submittedName>
        <fullName evidence="14">M50 family metallopeptidase</fullName>
    </submittedName>
    <submittedName>
        <fullName evidence="15">Stage IV sporulation protein FB</fullName>
    </submittedName>
</protein>
<evidence type="ECO:0000256" key="9">
    <source>
        <dbReference type="ARBA" id="ARBA00022989"/>
    </source>
</evidence>
<dbReference type="InterPro" id="IPR008915">
    <property type="entry name" value="Peptidase_M50"/>
</dbReference>
<dbReference type="EMBL" id="JAAIWN010000015">
    <property type="protein sequence ID" value="NEY81452.1"/>
    <property type="molecule type" value="Genomic_DNA"/>
</dbReference>
<dbReference type="Pfam" id="PF02163">
    <property type="entry name" value="Peptidase_M50"/>
    <property type="match status" value="2"/>
</dbReference>
<dbReference type="GO" id="GO:0016020">
    <property type="term" value="C:membrane"/>
    <property type="evidence" value="ECO:0007669"/>
    <property type="project" value="UniProtKB-SubCell"/>
</dbReference>
<comment type="caution">
    <text evidence="15">The sequence shown here is derived from an EMBL/GenBank/DDBJ whole genome shotgun (WGS) entry which is preliminary data.</text>
</comment>
<keyword evidence="7" id="KW-0378">Hydrolase</keyword>
<evidence type="ECO:0000313" key="17">
    <source>
        <dbReference type="Proteomes" id="UP000570010"/>
    </source>
</evidence>
<sequence>MNKFSSLFKKIHIHSLLWVMIAIAIATARFFELFMLLFIIFIHEMGHAVTATFFSWRIKRISLLPFGGVVEMDEHGNRPLKEEALVVLAGPLQHLWMMGGAILLYELSWLSFASFILFIKYNLMILTFNLLPIWPLDGGKLLFLLLSLYKSFPKAHQTTLILSGFFIFIFILFVLIISPTHLNIWIVLSFLLFSLTKEWKHRRYVFMRFLIERYSGKKDHFRSLRPLKVREEELVIHVLERFQRGYKHPIIILKNDTESGFLDENELLHAYFTEKLLTAKIGDLHYSF</sequence>
<dbReference type="EMBL" id="JACEIO010000017">
    <property type="protein sequence ID" value="MBA4537194.1"/>
    <property type="molecule type" value="Genomic_DNA"/>
</dbReference>
<accession>A0A6B3VWR6</accession>
<evidence type="ECO:0000313" key="14">
    <source>
        <dbReference type="EMBL" id="MBA4537194.1"/>
    </source>
</evidence>
<evidence type="ECO:0000313" key="16">
    <source>
        <dbReference type="Proteomes" id="UP000472971"/>
    </source>
</evidence>
<keyword evidence="11 12" id="KW-0472">Membrane</keyword>
<organism evidence="15 16">
    <name type="scientific">Bacillus aquiflavi</name>
    <dbReference type="NCBI Taxonomy" id="2672567"/>
    <lineage>
        <taxon>Bacteria</taxon>
        <taxon>Bacillati</taxon>
        <taxon>Bacillota</taxon>
        <taxon>Bacilli</taxon>
        <taxon>Bacillales</taxon>
        <taxon>Bacillaceae</taxon>
        <taxon>Bacillus</taxon>
    </lineage>
</organism>
<evidence type="ECO:0000256" key="5">
    <source>
        <dbReference type="ARBA" id="ARBA00022692"/>
    </source>
</evidence>
<evidence type="ECO:0000256" key="10">
    <source>
        <dbReference type="ARBA" id="ARBA00023049"/>
    </source>
</evidence>
<dbReference type="PANTHER" id="PTHR39188:SF3">
    <property type="entry name" value="STAGE IV SPORULATION PROTEIN FB"/>
    <property type="match status" value="1"/>
</dbReference>
<evidence type="ECO:0000313" key="15">
    <source>
        <dbReference type="EMBL" id="NEY81452.1"/>
    </source>
</evidence>
<keyword evidence="9 12" id="KW-1133">Transmembrane helix</keyword>
<reference evidence="14 17" key="2">
    <citation type="submission" date="2020-07" db="EMBL/GenBank/DDBJ databases">
        <authorList>
            <person name="Feng H."/>
        </authorList>
    </citation>
    <scope>NUCLEOTIDE SEQUENCE [LARGE SCALE GENOMIC DNA]</scope>
    <source>
        <strain evidence="17">s-12</strain>
        <strain evidence="14">S-12</strain>
    </source>
</reference>
<keyword evidence="16" id="KW-1185">Reference proteome</keyword>